<gene>
    <name evidence="3" type="ORF">HNP98_000327</name>
</gene>
<feature type="transmembrane region" description="Helical" evidence="1">
    <location>
        <begin position="161"/>
        <end position="181"/>
    </location>
</feature>
<protein>
    <submittedName>
        <fullName evidence="3">Linoleoyl-CoA desaturase</fullName>
        <ecNumber evidence="3">1.14.19.3</ecNumber>
    </submittedName>
</protein>
<dbReference type="InterPro" id="IPR005804">
    <property type="entry name" value="FA_desaturase_dom"/>
</dbReference>
<dbReference type="RefSeq" id="WP_173808296.1">
    <property type="nucleotide sequence ID" value="NZ_JABSNP010000001.1"/>
</dbReference>
<feature type="transmembrane region" description="Helical" evidence="1">
    <location>
        <begin position="227"/>
        <end position="247"/>
    </location>
</feature>
<feature type="domain" description="Fatty acid desaturase" evidence="2">
    <location>
        <begin position="65"/>
        <end position="335"/>
    </location>
</feature>
<name>A0ABX2FM67_9BACT</name>
<dbReference type="Proteomes" id="UP000779507">
    <property type="component" value="Unassembled WGS sequence"/>
</dbReference>
<dbReference type="Pfam" id="PF00487">
    <property type="entry name" value="FA_desaturase"/>
    <property type="match status" value="1"/>
</dbReference>
<dbReference type="EMBL" id="JABSNP010000001">
    <property type="protein sequence ID" value="NRT17524.1"/>
    <property type="molecule type" value="Genomic_DNA"/>
</dbReference>
<comment type="caution">
    <text evidence="3">The sequence shown here is derived from an EMBL/GenBank/DDBJ whole genome shotgun (WGS) entry which is preliminary data.</text>
</comment>
<feature type="transmembrane region" description="Helical" evidence="1">
    <location>
        <begin position="202"/>
        <end position="221"/>
    </location>
</feature>
<dbReference type="InterPro" id="IPR012171">
    <property type="entry name" value="Fatty_acid_desaturase"/>
</dbReference>
<evidence type="ECO:0000313" key="4">
    <source>
        <dbReference type="Proteomes" id="UP000779507"/>
    </source>
</evidence>
<organism evidence="3 4">
    <name type="scientific">Hymenobacter caeli</name>
    <dbReference type="NCBI Taxonomy" id="2735894"/>
    <lineage>
        <taxon>Bacteria</taxon>
        <taxon>Pseudomonadati</taxon>
        <taxon>Bacteroidota</taxon>
        <taxon>Cytophagia</taxon>
        <taxon>Cytophagales</taxon>
        <taxon>Hymenobacteraceae</taxon>
        <taxon>Hymenobacter</taxon>
    </lineage>
</organism>
<feature type="transmembrane region" description="Helical" evidence="1">
    <location>
        <begin position="65"/>
        <end position="86"/>
    </location>
</feature>
<dbReference type="PANTHER" id="PTHR19353:SF19">
    <property type="entry name" value="DELTA(5) FATTY ACID DESATURASE C-RELATED"/>
    <property type="match status" value="1"/>
</dbReference>
<keyword evidence="1" id="KW-1133">Transmembrane helix</keyword>
<accession>A0ABX2FM67</accession>
<sequence>MATLPKFAPPRSFHAELKRRTALYFQTAGKAQTGNGQLFGKAALLLAGLVGLYVHLIFFTPPVGWAVLECVAMGTVAACIGFNVMHDGAHGSFSKHPWLNRFAAFTLNVMGGSSFMWDAKHNQVHHMYTNIEGVDDDLDIQPWMRMTPDQKRYRAHRFQHLYFWALYCLLYISWIFVTDYQKYFTGKIGPVPLKKMTWGDQLVFWGFKALNLVLFVALPIYEVGVAGWALGFLVSAGVTGFVLSIVFQLAHTVEHAAFPVPQAATGKLEDEWAIHQIKTTANFATDNRIISWLVGGLNFQVEHHLFPKISHVHYPGLSKVIKATCQEFGVPYNEYPKMWYAVVSHVAFLRQMGRA</sequence>
<feature type="transmembrane region" description="Helical" evidence="1">
    <location>
        <begin position="38"/>
        <end position="59"/>
    </location>
</feature>
<reference evidence="3 4" key="1">
    <citation type="submission" date="2020-05" db="EMBL/GenBank/DDBJ databases">
        <title>Genomic Encyclopedia of Type Strains, Phase IV (KMG-V): Genome sequencing to study the core and pangenomes of soil and plant-associated prokaryotes.</title>
        <authorList>
            <person name="Whitman W."/>
        </authorList>
    </citation>
    <scope>NUCLEOTIDE SEQUENCE [LARGE SCALE GENOMIC DNA]</scope>
    <source>
        <strain evidence="3 4">9A</strain>
    </source>
</reference>
<keyword evidence="3" id="KW-0560">Oxidoreductase</keyword>
<dbReference type="CDD" id="cd03506">
    <property type="entry name" value="Delta6-FADS-like"/>
    <property type="match status" value="1"/>
</dbReference>
<proteinExistence type="predicted"/>
<dbReference type="PANTHER" id="PTHR19353">
    <property type="entry name" value="FATTY ACID DESATURASE 2"/>
    <property type="match status" value="1"/>
</dbReference>
<evidence type="ECO:0000259" key="2">
    <source>
        <dbReference type="Pfam" id="PF00487"/>
    </source>
</evidence>
<evidence type="ECO:0000313" key="3">
    <source>
        <dbReference type="EMBL" id="NRT17524.1"/>
    </source>
</evidence>
<dbReference type="PIRSF" id="PIRSF015921">
    <property type="entry name" value="FA_sphinglp_des"/>
    <property type="match status" value="1"/>
</dbReference>
<dbReference type="GO" id="GO:0016213">
    <property type="term" value="F:acyl-CoA 6-desaturase activity"/>
    <property type="evidence" value="ECO:0007669"/>
    <property type="project" value="UniProtKB-EC"/>
</dbReference>
<dbReference type="EC" id="1.14.19.3" evidence="3"/>
<keyword evidence="4" id="KW-1185">Reference proteome</keyword>
<evidence type="ECO:0000256" key="1">
    <source>
        <dbReference type="SAM" id="Phobius"/>
    </source>
</evidence>
<keyword evidence="1" id="KW-0812">Transmembrane</keyword>
<keyword evidence="1" id="KW-0472">Membrane</keyword>
<feature type="transmembrane region" description="Helical" evidence="1">
    <location>
        <begin position="98"/>
        <end position="117"/>
    </location>
</feature>